<dbReference type="PANTHER" id="PTHR33099:SF7">
    <property type="entry name" value="MYND-TYPE DOMAIN-CONTAINING PROTEIN"/>
    <property type="match status" value="1"/>
</dbReference>
<organism evidence="1 2">
    <name type="scientific">Bionectria ochroleuca</name>
    <name type="common">Gliocladium roseum</name>
    <dbReference type="NCBI Taxonomy" id="29856"/>
    <lineage>
        <taxon>Eukaryota</taxon>
        <taxon>Fungi</taxon>
        <taxon>Dikarya</taxon>
        <taxon>Ascomycota</taxon>
        <taxon>Pezizomycotina</taxon>
        <taxon>Sordariomycetes</taxon>
        <taxon>Hypocreomycetidae</taxon>
        <taxon>Hypocreales</taxon>
        <taxon>Bionectriaceae</taxon>
        <taxon>Clonostachys</taxon>
    </lineage>
</organism>
<name>A0ABY6U4S1_BIOOC</name>
<evidence type="ECO:0000313" key="1">
    <source>
        <dbReference type="EMBL" id="VUC26070.1"/>
    </source>
</evidence>
<proteinExistence type="predicted"/>
<keyword evidence="2" id="KW-1185">Reference proteome</keyword>
<dbReference type="Proteomes" id="UP000766486">
    <property type="component" value="Unassembled WGS sequence"/>
</dbReference>
<evidence type="ECO:0008006" key="3">
    <source>
        <dbReference type="Google" id="ProtNLM"/>
    </source>
</evidence>
<comment type="caution">
    <text evidence="1">The sequence shown here is derived from an EMBL/GenBank/DDBJ whole genome shotgun (WGS) entry which is preliminary data.</text>
</comment>
<reference evidence="1 2" key="1">
    <citation type="submission" date="2019-06" db="EMBL/GenBank/DDBJ databases">
        <authorList>
            <person name="Broberg M."/>
        </authorList>
    </citation>
    <scope>NUCLEOTIDE SEQUENCE [LARGE SCALE GENOMIC DNA]</scope>
</reference>
<sequence>MAPGANTDPSRTQEEKEAKEQLAHALEQLEISFSYAAFEEIKDALPIGLTVFGVGDLDMPLNEDDLHRVIALSRPRRGNSRQARLGTCNAWELDPEQFAFLDPVWDGHLYGLAHGAARKLGILSVDSALRIEAQLDKMLICGEGAIPDRSLSTNKSPNTFATMAIFLPSTYQGGEIDVRFGTGVQSFEPSKHDQSICCWFSDVKHDLRPISSGYSCVLLYNLTTKEGFGAPYPYDFSTAGHAIGEALALWANLDCSKRQGNFLLHPLRHDYCQPSLSPEGLKPVDLAITQQLIEAASELPVEVLFAHPERNDPTI</sequence>
<protein>
    <recommendedName>
        <fullName evidence="3">Prolyl 4-hydroxylase alpha subunit Fe(2+) 2OG dioxygenase domain-containing protein</fullName>
    </recommendedName>
</protein>
<evidence type="ECO:0000313" key="2">
    <source>
        <dbReference type="Proteomes" id="UP000766486"/>
    </source>
</evidence>
<dbReference type="PANTHER" id="PTHR33099">
    <property type="entry name" value="FE2OG DIOXYGENASE DOMAIN-CONTAINING PROTEIN"/>
    <property type="match status" value="1"/>
</dbReference>
<dbReference type="EMBL" id="CABFNS010000742">
    <property type="protein sequence ID" value="VUC26070.1"/>
    <property type="molecule type" value="Genomic_DNA"/>
</dbReference>
<gene>
    <name evidence="1" type="ORF">CLO192961_LOCUS179569</name>
</gene>
<accession>A0ABY6U4S1</accession>